<evidence type="ECO:0000313" key="2">
    <source>
        <dbReference type="Proteomes" id="UP000006201"/>
    </source>
</evidence>
<dbReference type="AlphaFoldDB" id="A4CA21"/>
<keyword evidence="2" id="KW-1185">Reference proteome</keyword>
<accession>A4CA21</accession>
<dbReference type="Proteomes" id="UP000006201">
    <property type="component" value="Unassembled WGS sequence"/>
</dbReference>
<dbReference type="EMBL" id="AAOH01000004">
    <property type="protein sequence ID" value="EAR28229.1"/>
    <property type="molecule type" value="Genomic_DNA"/>
</dbReference>
<reference evidence="1 2" key="1">
    <citation type="submission" date="2006-02" db="EMBL/GenBank/DDBJ databases">
        <authorList>
            <person name="Moran M.A."/>
            <person name="Kjelleberg S."/>
            <person name="Egan S."/>
            <person name="Saunders N."/>
            <person name="Thomas T."/>
            <person name="Ferriera S."/>
            <person name="Johnson J."/>
            <person name="Kravitz S."/>
            <person name="Halpern A."/>
            <person name="Remington K."/>
            <person name="Beeson K."/>
            <person name="Tran B."/>
            <person name="Rogers Y.-H."/>
            <person name="Friedman R."/>
            <person name="Venter J.C."/>
        </authorList>
    </citation>
    <scope>NUCLEOTIDE SEQUENCE [LARGE SCALE GENOMIC DNA]</scope>
    <source>
        <strain evidence="1 2">D2</strain>
    </source>
</reference>
<proteinExistence type="predicted"/>
<organism evidence="1 2">
    <name type="scientific">Pseudoalteromonas tunicata D2</name>
    <dbReference type="NCBI Taxonomy" id="87626"/>
    <lineage>
        <taxon>Bacteria</taxon>
        <taxon>Pseudomonadati</taxon>
        <taxon>Pseudomonadota</taxon>
        <taxon>Gammaproteobacteria</taxon>
        <taxon>Alteromonadales</taxon>
        <taxon>Pseudoalteromonadaceae</taxon>
        <taxon>Pseudoalteromonas</taxon>
    </lineage>
</organism>
<dbReference type="STRING" id="87626.PTD2_20477"/>
<sequence>MLPLKIVNKKTTTQIVTAIGYVDESLIQLLFFKNRMKLALIYLDKSFYTNVYRIFIITKHKIMFLLKALFTTDSTLIPEMQCNCHDLALLLMLQTLF</sequence>
<evidence type="ECO:0000313" key="1">
    <source>
        <dbReference type="EMBL" id="EAR28229.1"/>
    </source>
</evidence>
<name>A4CA21_9GAMM</name>
<dbReference type="HOGENOM" id="CLU_2344541_0_0_6"/>
<gene>
    <name evidence="1" type="ORF">PTD2_20477</name>
</gene>
<protein>
    <submittedName>
        <fullName evidence="1">Uncharacterized protein</fullName>
    </submittedName>
</protein>
<comment type="caution">
    <text evidence="1">The sequence shown here is derived from an EMBL/GenBank/DDBJ whole genome shotgun (WGS) entry which is preliminary data.</text>
</comment>